<proteinExistence type="predicted"/>
<sequence>MKISEMVHEILDEAIAAENGRKADIVVNDGPLRQTLIALRAGIELAPHNSPPAASILVLKGEVIVTGSESTPIGEGEIVALTHERHSVRSLEDSIFLLTTVTSVPGQGSHDGA</sequence>
<name>A0A3S8ZBX4_9ACTO</name>
<evidence type="ECO:0000313" key="2">
    <source>
        <dbReference type="Proteomes" id="UP000270021"/>
    </source>
</evidence>
<accession>A0A3S8ZBX4</accession>
<gene>
    <name evidence="1" type="ORF">EJO69_12175</name>
</gene>
<dbReference type="InterPro" id="IPR011051">
    <property type="entry name" value="RmlC_Cupin_sf"/>
</dbReference>
<keyword evidence="2" id="KW-1185">Reference proteome</keyword>
<dbReference type="Proteomes" id="UP000270021">
    <property type="component" value="Chromosome"/>
</dbReference>
<organism evidence="1 2">
    <name type="scientific">Flaviflexus salsibiostraticola</name>
    <dbReference type="NCBI Taxonomy" id="1282737"/>
    <lineage>
        <taxon>Bacteria</taxon>
        <taxon>Bacillati</taxon>
        <taxon>Actinomycetota</taxon>
        <taxon>Actinomycetes</taxon>
        <taxon>Actinomycetales</taxon>
        <taxon>Actinomycetaceae</taxon>
        <taxon>Flaviflexus</taxon>
    </lineage>
</organism>
<dbReference type="RefSeq" id="WP_126042198.1">
    <property type="nucleotide sequence ID" value="NZ_CP034438.1"/>
</dbReference>
<dbReference type="InterPro" id="IPR014710">
    <property type="entry name" value="RmlC-like_jellyroll"/>
</dbReference>
<dbReference type="OrthoDB" id="5190473at2"/>
<evidence type="ECO:0000313" key="1">
    <source>
        <dbReference type="EMBL" id="AZN30979.1"/>
    </source>
</evidence>
<dbReference type="AlphaFoldDB" id="A0A3S8ZBX4"/>
<reference evidence="1 2" key="1">
    <citation type="submission" date="2018-12" db="EMBL/GenBank/DDBJ databases">
        <title>Complete genome sequence of Flaviflexus salsibiostraticola KCTC 33148.</title>
        <authorList>
            <person name="Bae J.-W."/>
        </authorList>
    </citation>
    <scope>NUCLEOTIDE SEQUENCE [LARGE SCALE GENOMIC DNA]</scope>
    <source>
        <strain evidence="1 2">KCTC 33148</strain>
    </source>
</reference>
<dbReference type="Gene3D" id="2.60.120.10">
    <property type="entry name" value="Jelly Rolls"/>
    <property type="match status" value="1"/>
</dbReference>
<protein>
    <submittedName>
        <fullName evidence="1">Cupin</fullName>
    </submittedName>
</protein>
<dbReference type="SUPFAM" id="SSF51182">
    <property type="entry name" value="RmlC-like cupins"/>
    <property type="match status" value="1"/>
</dbReference>
<dbReference type="KEGG" id="fsl:EJO69_12175"/>
<dbReference type="EMBL" id="CP034438">
    <property type="protein sequence ID" value="AZN30979.1"/>
    <property type="molecule type" value="Genomic_DNA"/>
</dbReference>